<reference evidence="2 4" key="4">
    <citation type="journal article" date="2002" name="Genome Biol.">
        <title>The transposable elements of the Drosophila melanogaster euchromatin: a genomics perspective.</title>
        <authorList>
            <person name="Kaminker J.S."/>
            <person name="Bergman C.M."/>
            <person name="Kronmiller B."/>
            <person name="Carlson J."/>
            <person name="Svirskas R."/>
            <person name="Patel S."/>
            <person name="Frise E."/>
            <person name="Wheeler D.A."/>
            <person name="Lewis S.E."/>
            <person name="Rubin G.M."/>
            <person name="Ashburner M."/>
            <person name="Celniker S.E."/>
        </authorList>
    </citation>
    <scope>NUCLEOTIDE SEQUENCE [LARGE SCALE GENOMIC DNA]</scope>
    <source>
        <strain evidence="4">Berkeley</strain>
    </source>
</reference>
<accession>Q4ABI3</accession>
<reference evidence="2 4" key="7">
    <citation type="journal article" date="2007" name="Science">
        <title>The Release 5.1 annotation of Drosophila melanogaster heterochromatin.</title>
        <authorList>
            <person name="Smith C.D."/>
            <person name="Shu S."/>
            <person name="Mungall C.J."/>
            <person name="Karpen G.H."/>
        </authorList>
    </citation>
    <scope>NUCLEOTIDE SEQUENCE [LARGE SCALE GENOMIC DNA]</scope>
    <source>
        <strain evidence="4">Berkeley</strain>
    </source>
</reference>
<keyword evidence="1" id="KW-0732">Signal</keyword>
<reference evidence="2 4" key="1">
    <citation type="journal article" date="2000" name="Science">
        <title>The genome sequence of Drosophila melanogaster.</title>
        <authorList>
            <person name="Adams M.D."/>
            <person name="Celniker S.E."/>
            <person name="Holt R.A."/>
            <person name="Evans C.A."/>
            <person name="Gocayne J.D."/>
            <person name="Amanatides P.G."/>
            <person name="Scherer S.E."/>
            <person name="Li P.W."/>
            <person name="Hoskins R.A."/>
            <person name="Galle R.F."/>
            <person name="George R.A."/>
            <person name="Lewis S.E."/>
            <person name="Richards S."/>
            <person name="Ashburner M."/>
            <person name="Henderson S.N."/>
            <person name="Sutton G.G."/>
            <person name="Wortman J.R."/>
            <person name="Yandell M.D."/>
            <person name="Zhang Q."/>
            <person name="Chen L.X."/>
            <person name="Brandon R.C."/>
            <person name="Rogers Y.H."/>
            <person name="Blazej R.G."/>
            <person name="Champe M."/>
            <person name="Pfeiffer B.D."/>
            <person name="Wan K.H."/>
            <person name="Doyle C."/>
            <person name="Baxter E.G."/>
            <person name="Helt G."/>
            <person name="Nelson C.R."/>
            <person name="Gabor G.L."/>
            <person name="Abril J.F."/>
            <person name="Agbayani A."/>
            <person name="An H.J."/>
            <person name="Andrews-Pfannkoch C."/>
            <person name="Baldwin D."/>
            <person name="Ballew R.M."/>
            <person name="Basu A."/>
            <person name="Baxendale J."/>
            <person name="Bayraktaroglu L."/>
            <person name="Beasley E.M."/>
            <person name="Beeson K.Y."/>
            <person name="Benos P.V."/>
            <person name="Berman B.P."/>
            <person name="Bhandari D."/>
            <person name="Bolshakov S."/>
            <person name="Borkova D."/>
            <person name="Botchan M.R."/>
            <person name="Bouck J."/>
            <person name="Brokstein P."/>
            <person name="Brottier P."/>
            <person name="Burtis K.C."/>
            <person name="Busam D.A."/>
            <person name="Butler H."/>
            <person name="Cadieu E."/>
            <person name="Center A."/>
            <person name="Chandra I."/>
            <person name="Cherry J.M."/>
            <person name="Cawley S."/>
            <person name="Dahlke C."/>
            <person name="Davenport L.B."/>
            <person name="Davies P."/>
            <person name="de Pablos B."/>
            <person name="Delcher A."/>
            <person name="Deng Z."/>
            <person name="Mays A.D."/>
            <person name="Dew I."/>
            <person name="Dietz S.M."/>
            <person name="Dodson K."/>
            <person name="Doup L.E."/>
            <person name="Downes M."/>
            <person name="Dugan-Rocha S."/>
            <person name="Dunkov B.C."/>
            <person name="Dunn P."/>
            <person name="Durbin K.J."/>
            <person name="Evangelista C.C."/>
            <person name="Ferraz C."/>
            <person name="Ferriera S."/>
            <person name="Fleischmann W."/>
            <person name="Fosler C."/>
            <person name="Gabrielian A.E."/>
            <person name="Garg N.S."/>
            <person name="Gelbart W.M."/>
            <person name="Glasser K."/>
            <person name="Glodek A."/>
            <person name="Gong F."/>
            <person name="Gorrell J.H."/>
            <person name="Gu Z."/>
            <person name="Guan P."/>
            <person name="Harris M."/>
            <person name="Harris N.L."/>
            <person name="Harvey D."/>
            <person name="Heiman T.J."/>
            <person name="Hernandez J.R."/>
            <person name="Houck J."/>
            <person name="Hostin D."/>
            <person name="Houston K.A."/>
            <person name="Howland T.J."/>
            <person name="Wei M.H."/>
            <person name="Ibegwam C."/>
            <person name="Jalali M."/>
            <person name="Kalush F."/>
            <person name="Karpen G.H."/>
            <person name="Ke Z."/>
            <person name="Kennison J.A."/>
            <person name="Ketchum K.A."/>
            <person name="Kimmel B.E."/>
            <person name="Kodira C.D."/>
            <person name="Kraft C."/>
            <person name="Kravitz S."/>
            <person name="Kulp D."/>
            <person name="Lai Z."/>
            <person name="Lasko P."/>
            <person name="Lei Y."/>
            <person name="Levitsky A.A."/>
            <person name="Li J."/>
            <person name="Li Z."/>
            <person name="Liang Y."/>
            <person name="Lin X."/>
            <person name="Liu X."/>
            <person name="Mattei B."/>
            <person name="McIntosh T.C."/>
            <person name="McLeod M.P."/>
            <person name="McPherson D."/>
            <person name="Merkulov G."/>
            <person name="Milshina N.V."/>
            <person name="Mobarry C."/>
            <person name="Morris J."/>
            <person name="Moshrefi A."/>
            <person name="Mount S.M."/>
            <person name="Moy M."/>
            <person name="Murphy B."/>
            <person name="Murphy L."/>
            <person name="Muzny D.M."/>
            <person name="Nelson D.L."/>
            <person name="Nelson D.R."/>
            <person name="Nelson K.A."/>
            <person name="Nixon K."/>
            <person name="Nusskern D.R."/>
            <person name="Pacleb J.M."/>
            <person name="Palazzolo M."/>
            <person name="Pittman G.S."/>
            <person name="Pan S."/>
            <person name="Pollard J."/>
            <person name="Puri V."/>
            <person name="Reese M.G."/>
            <person name="Reinert K."/>
            <person name="Remington K."/>
            <person name="Saunders R.D."/>
            <person name="Scheeler F."/>
            <person name="Shen H."/>
            <person name="Shue B.C."/>
            <person name="Siden-Kiamos I."/>
            <person name="Simpson M."/>
            <person name="Skupski M.P."/>
            <person name="Smith T."/>
            <person name="Spier E."/>
            <person name="Spradling A.C."/>
            <person name="Stapleton M."/>
            <person name="Strong R."/>
            <person name="Sun E."/>
            <person name="Svirskas R."/>
            <person name="Tector C."/>
            <person name="Turner R."/>
            <person name="Venter E."/>
            <person name="Wang A.H."/>
            <person name="Wang X."/>
            <person name="Wang Z.Y."/>
            <person name="Wassarman D.A."/>
            <person name="Weinstock G.M."/>
            <person name="Weissenbach J."/>
            <person name="Williams S.M."/>
            <person name="WoodageT"/>
            <person name="Worley K.C."/>
            <person name="Wu D."/>
            <person name="Yang S."/>
            <person name="Yao Q.A."/>
            <person name="Ye J."/>
            <person name="Yeh R.F."/>
            <person name="Zaveri J.S."/>
            <person name="Zhan M."/>
            <person name="Zhang G."/>
            <person name="Zhao Q."/>
            <person name="Zheng L."/>
            <person name="Zheng X.H."/>
            <person name="Zhong F.N."/>
            <person name="Zhong W."/>
            <person name="Zhou X."/>
            <person name="Zhu S."/>
            <person name="Zhu X."/>
            <person name="Smith H.O."/>
            <person name="Gibbs R.A."/>
            <person name="Myers E.W."/>
            <person name="Rubin G.M."/>
            <person name="Venter J.C."/>
        </authorList>
    </citation>
    <scope>NUCLEOTIDE SEQUENCE [LARGE SCALE GENOMIC DNA]</scope>
    <source>
        <strain evidence="4">Berkeley</strain>
    </source>
</reference>
<dbReference type="AGR" id="FB:FBgn0053922"/>
<dbReference type="VEuPathDB" id="VectorBase:FBgn0053922"/>
<gene>
    <name evidence="2" type="primary">Dmel\CG33922</name>
    <name evidence="2 3" type="ORF">CG33922</name>
    <name evidence="2" type="ORF">Dmel_CG33922</name>
</gene>
<dbReference type="EMBL" id="AE014134">
    <property type="protein sequence ID" value="AAZ66444.1"/>
    <property type="molecule type" value="Genomic_DNA"/>
</dbReference>
<organism evidence="2 4">
    <name type="scientific">Drosophila melanogaster</name>
    <name type="common">Fruit fly</name>
    <dbReference type="NCBI Taxonomy" id="7227"/>
    <lineage>
        <taxon>Eukaryota</taxon>
        <taxon>Metazoa</taxon>
        <taxon>Ecdysozoa</taxon>
        <taxon>Arthropoda</taxon>
        <taxon>Hexapoda</taxon>
        <taxon>Insecta</taxon>
        <taxon>Pterygota</taxon>
        <taxon>Neoptera</taxon>
        <taxon>Endopterygota</taxon>
        <taxon>Diptera</taxon>
        <taxon>Brachycera</taxon>
        <taxon>Muscomorpha</taxon>
        <taxon>Ephydroidea</taxon>
        <taxon>Drosophilidae</taxon>
        <taxon>Drosophila</taxon>
        <taxon>Sophophora</taxon>
    </lineage>
</organism>
<dbReference type="OMA" id="VICKLEF"/>
<dbReference type="Proteomes" id="UP000000803">
    <property type="component" value="Chromosome 2L"/>
</dbReference>
<evidence type="ECO:0000256" key="1">
    <source>
        <dbReference type="SAM" id="SignalP"/>
    </source>
</evidence>
<keyword evidence="4" id="KW-1185">Reference proteome</keyword>
<reference evidence="2 4" key="2">
    <citation type="journal article" date="2002" name="Genome Biol.">
        <title>Finishing a whole-genome shotgun: release 3 of the Drosophila melanogaster euchromatic genome sequence.</title>
        <authorList>
            <person name="Celniker S.E."/>
            <person name="Wheeler D.A."/>
            <person name="Kronmiller B."/>
            <person name="Carlson J.W."/>
            <person name="Halpern A."/>
            <person name="Patel S."/>
            <person name="Adams M."/>
            <person name="Champe M."/>
            <person name="Dugan S.P."/>
            <person name="Frise E."/>
            <person name="Hodgson A."/>
            <person name="George R.A."/>
            <person name="Hoskins R.A."/>
            <person name="Laverty T."/>
            <person name="Muzny D.M."/>
            <person name="Nelson C.R."/>
            <person name="Pacleb J.M."/>
            <person name="Park S."/>
            <person name="Pfeiffer B.D."/>
            <person name="Richards S."/>
            <person name="Sodergren E.J."/>
            <person name="Svirskas R."/>
            <person name="Tabor P.E."/>
            <person name="Wan K."/>
            <person name="Stapleton M."/>
            <person name="Sutton G.G."/>
            <person name="Venter C."/>
            <person name="Weinstock G."/>
            <person name="Scherer S.E."/>
            <person name="Myers E.W."/>
            <person name="Gibbs R.A."/>
            <person name="Rubin G.M."/>
        </authorList>
    </citation>
    <scope>NUCLEOTIDE SEQUENCE [LARGE SCALE GENOMIC DNA]</scope>
    <source>
        <strain evidence="4">Berkeley</strain>
    </source>
</reference>
<name>Q4ABI3_DROME</name>
<dbReference type="InParanoid" id="Q4ABI3"/>
<evidence type="ECO:0000313" key="4">
    <source>
        <dbReference type="Proteomes" id="UP000000803"/>
    </source>
</evidence>
<reference evidence="2 4" key="5">
    <citation type="journal article" date="2002" name="Genome Biol.">
        <title>Heterochromatic sequences in a Drosophila whole-genome shotgun assembly.</title>
        <authorList>
            <person name="Hoskins R.A."/>
            <person name="Smith C.D."/>
            <person name="Carlson J.W."/>
            <person name="Carvalho A.B."/>
            <person name="Halpern A."/>
            <person name="Kaminker J.S."/>
            <person name="Kennedy C."/>
            <person name="Mungall C.J."/>
            <person name="Sullivan B.A."/>
            <person name="Sutton G.G."/>
            <person name="Yasuhara J.C."/>
            <person name="Wakimoto B.T."/>
            <person name="Myers E.W."/>
            <person name="Celniker S.E."/>
            <person name="Rubin G.M."/>
            <person name="Karpen G.H."/>
        </authorList>
    </citation>
    <scope>NUCLEOTIDE SEQUENCE [LARGE SCALE GENOMIC DNA]</scope>
    <source>
        <strain evidence="4">Berkeley</strain>
    </source>
</reference>
<dbReference type="PhylomeDB" id="Q4ABI3"/>
<dbReference type="BioGRID-ORCS" id="3771945">
    <property type="hits" value="0 hits in 1 CRISPR screen"/>
</dbReference>
<dbReference type="HOGENOM" id="CLU_116900_0_0_1"/>
<evidence type="ECO:0000313" key="2">
    <source>
        <dbReference type="EMBL" id="AAZ66444.1"/>
    </source>
</evidence>
<protein>
    <submittedName>
        <fullName evidence="2">Uncharacterized protein</fullName>
    </submittedName>
</protein>
<dbReference type="InterPro" id="IPR010512">
    <property type="entry name" value="DUF1091"/>
</dbReference>
<dbReference type="GeneID" id="3771945"/>
<reference evidence="2 4" key="6">
    <citation type="journal article" date="2005" name="PLoS Comput. Biol.">
        <title>Combined evidence annotation of transposable elements in genome sequences.</title>
        <authorList>
            <person name="Quesneville H."/>
            <person name="Bergman C.M."/>
            <person name="Andrieu O."/>
            <person name="Autard D."/>
            <person name="Nouaud D."/>
            <person name="Ashburner M."/>
            <person name="Anxolabehere D."/>
        </authorList>
    </citation>
    <scope>NUCLEOTIDE SEQUENCE [LARGE SCALE GENOMIC DNA]</scope>
    <source>
        <strain evidence="4">Berkeley</strain>
    </source>
</reference>
<evidence type="ECO:0000313" key="3">
    <source>
        <dbReference type="FlyBase" id="FBgn0053922"/>
    </source>
</evidence>
<sequence length="178" mass="20998">MISPARLVQLSIFLFTIHLVICKLEFTNIKCVTLDPEFAVFHYCFLKSVNRTYKYYSLKVKLLKTPVSNVKINIATFQRLNGYKPFLYNVTVDGCRFYKHQRSNPVFSYFFNFFKDYSNINHSCPYDHDIILDKVSISHANTQVTNVLPVPHGNYLYRADWYAYNIKRATVDVYAKIY</sequence>
<dbReference type="SMART" id="SM00697">
    <property type="entry name" value="DM8"/>
    <property type="match status" value="1"/>
</dbReference>
<dbReference type="AlphaFoldDB" id="Q4ABI3"/>
<dbReference type="PANTHER" id="PTHR20898">
    <property type="entry name" value="DAEDALUS ON 3-RELATED-RELATED"/>
    <property type="match status" value="1"/>
</dbReference>
<reference evidence="2 4" key="10">
    <citation type="journal article" date="2015" name="G3 (Bethesda)">
        <title>Gene Model Annotations for Drosophila melanogaster: The Rule-Benders.</title>
        <authorList>
            <consortium name="FlyBase Consortium"/>
            <person name="Crosby M.A."/>
            <person name="Gramates L.S."/>
            <person name="Dos Santos G."/>
            <person name="Matthews B.B."/>
            <person name="St Pierre S.E."/>
            <person name="Zhou P."/>
            <person name="Schroeder A.J."/>
            <person name="Falls K."/>
            <person name="Emmert D.B."/>
            <person name="Russo S.M."/>
            <person name="Gelbart W.M."/>
            <person name="null"/>
        </authorList>
    </citation>
    <scope>NUCLEOTIDE SEQUENCE [LARGE SCALE GENOMIC DNA]</scope>
    <source>
        <strain evidence="4">Berkeley</strain>
    </source>
</reference>
<reference evidence="2 4" key="8">
    <citation type="journal article" date="2007" name="Science">
        <title>Sequence finishing and mapping of Drosophila melanogaster heterochromatin.</title>
        <authorList>
            <person name="Hoskins R.A."/>
            <person name="Carlson J.W."/>
            <person name="Kennedy C."/>
            <person name="Acevedo D."/>
            <person name="Evans-Holm M."/>
            <person name="Frise E."/>
            <person name="Wan K.H."/>
            <person name="Park S."/>
            <person name="Mendez-Lago M."/>
            <person name="Rossi F."/>
            <person name="Villasante A."/>
            <person name="Dimitri P."/>
            <person name="Karpen G.H."/>
            <person name="Celniker S.E."/>
        </authorList>
    </citation>
    <scope>NUCLEOTIDE SEQUENCE [LARGE SCALE GENOMIC DNA]</scope>
    <source>
        <strain evidence="4">Berkeley</strain>
    </source>
</reference>
<dbReference type="FlyBase" id="FBgn0053922">
    <property type="gene designation" value="CG33922"/>
</dbReference>
<dbReference type="KEGG" id="dme:Dmel_CG33922"/>
<dbReference type="PANTHER" id="PTHR20898:SF0">
    <property type="entry name" value="DAEDALUS ON 3-RELATED"/>
    <property type="match status" value="1"/>
</dbReference>
<dbReference type="PaxDb" id="7227-FBpp0091161"/>
<dbReference type="UCSC" id="CG33922-RA">
    <property type="organism name" value="d. melanogaster"/>
</dbReference>
<dbReference type="OrthoDB" id="7834078at2759"/>
<dbReference type="RefSeq" id="NP_001027217.1">
    <property type="nucleotide sequence ID" value="NM_001032046.1"/>
</dbReference>
<feature type="signal peptide" evidence="1">
    <location>
        <begin position="1"/>
        <end position="22"/>
    </location>
</feature>
<dbReference type="Pfam" id="PF06477">
    <property type="entry name" value="DUF1091"/>
    <property type="match status" value="1"/>
</dbReference>
<reference evidence="2 4" key="11">
    <citation type="journal article" date="2015" name="Genome Res.">
        <title>The Release 6 reference sequence of the Drosophila melanogaster genome.</title>
        <authorList>
            <person name="Hoskins R.A."/>
            <person name="Carlson J.W."/>
            <person name="Wan K.H."/>
            <person name="Park S."/>
            <person name="Mendez I."/>
            <person name="Galle S.E."/>
            <person name="Booth B.W."/>
            <person name="Pfeiffer B.D."/>
            <person name="George R.A."/>
            <person name="Svirskas R."/>
            <person name="Krzywinski M."/>
            <person name="Schein J."/>
            <person name="Accardo M.C."/>
            <person name="Damia E."/>
            <person name="Messina G."/>
            <person name="Mendez-Lago M."/>
            <person name="de Pablos B."/>
            <person name="Demakova O.V."/>
            <person name="Andreyeva E.N."/>
            <person name="Boldyreva L.V."/>
            <person name="Marra M."/>
            <person name="Carvalho A.B."/>
            <person name="Dimitri P."/>
            <person name="Villasante A."/>
            <person name="Zhimulev I.F."/>
            <person name="Rubin G.M."/>
            <person name="Karpen G.H."/>
            <person name="Celniker S.E."/>
        </authorList>
    </citation>
    <scope>NUCLEOTIDE SEQUENCE [LARGE SCALE GENOMIC DNA]</scope>
    <source>
        <strain evidence="4">Berkeley</strain>
    </source>
</reference>
<reference evidence="2 4" key="9">
    <citation type="journal article" date="2015" name="G3 (Bethesda)">
        <title>Gene Model Annotations for Drosophila melanogaster: Impact of High-Throughput Data.</title>
        <authorList>
            <consortium name="FlyBase Consortium"/>
            <person name="Matthews B.B."/>
            <person name="Dos Santos G."/>
            <person name="Crosby M.A."/>
            <person name="Emmert D.B."/>
            <person name="St Pierre S.E."/>
            <person name="Gramates L.S."/>
            <person name="Zhou P."/>
            <person name="Schroeder A.J."/>
            <person name="Falls K."/>
            <person name="Strelets V."/>
            <person name="Russo S.M."/>
            <person name="Gelbart W.M."/>
            <person name="null"/>
        </authorList>
    </citation>
    <scope>NUCLEOTIDE SEQUENCE [LARGE SCALE GENOMIC DNA]</scope>
    <source>
        <strain evidence="4">Berkeley</strain>
    </source>
</reference>
<feature type="chain" id="PRO_5004235236" evidence="1">
    <location>
        <begin position="23"/>
        <end position="178"/>
    </location>
</feature>
<reference evidence="2 4" key="3">
    <citation type="journal article" date="2002" name="Genome Biol.">
        <title>Annotation of the Drosophila melanogaster euchromatic genome: a systematic review.</title>
        <authorList>
            <person name="Misra S."/>
            <person name="Crosby M.A."/>
            <person name="Mungall C.J."/>
            <person name="Matthews B.B."/>
            <person name="Campbell K.S."/>
            <person name="Hradecky P."/>
            <person name="Huang Y."/>
            <person name="Kaminker J.S."/>
            <person name="Millburn G.H."/>
            <person name="Prochnik S.E."/>
            <person name="Smith C.D."/>
            <person name="Tupy J.L."/>
            <person name="Whitfied E.J."/>
            <person name="Bayraktaroglu L."/>
            <person name="Berman B.P."/>
            <person name="Bettencourt B.R."/>
            <person name="Celniker S.E."/>
            <person name="de Grey A.D."/>
            <person name="Drysdale R.A."/>
            <person name="Harris N.L."/>
            <person name="Richter J."/>
            <person name="Russo S."/>
            <person name="Schroeder A.J."/>
            <person name="Shu S.Q."/>
            <person name="Stapleton M."/>
            <person name="Yamada C."/>
            <person name="Ashburner M."/>
            <person name="Gelbart W.M."/>
            <person name="Rubin G.M."/>
            <person name="Lewis S.E."/>
        </authorList>
    </citation>
    <scope>GENOME REANNOTATION</scope>
    <source>
        <strain evidence="4">Berkeley</strain>
    </source>
</reference>
<proteinExistence type="predicted"/>